<dbReference type="AlphaFoldDB" id="A0AAV7ESL3"/>
<organism evidence="1 2">
    <name type="scientific">Aristolochia fimbriata</name>
    <name type="common">White veined hardy Dutchman's pipe vine</name>
    <dbReference type="NCBI Taxonomy" id="158543"/>
    <lineage>
        <taxon>Eukaryota</taxon>
        <taxon>Viridiplantae</taxon>
        <taxon>Streptophyta</taxon>
        <taxon>Embryophyta</taxon>
        <taxon>Tracheophyta</taxon>
        <taxon>Spermatophyta</taxon>
        <taxon>Magnoliopsida</taxon>
        <taxon>Magnoliidae</taxon>
        <taxon>Piperales</taxon>
        <taxon>Aristolochiaceae</taxon>
        <taxon>Aristolochia</taxon>
    </lineage>
</organism>
<dbReference type="Proteomes" id="UP000825729">
    <property type="component" value="Unassembled WGS sequence"/>
</dbReference>
<dbReference type="EMBL" id="JAINDJ010000004">
    <property type="protein sequence ID" value="KAG9450851.1"/>
    <property type="molecule type" value="Genomic_DNA"/>
</dbReference>
<gene>
    <name evidence="1" type="ORF">H6P81_010816</name>
</gene>
<evidence type="ECO:0000313" key="2">
    <source>
        <dbReference type="Proteomes" id="UP000825729"/>
    </source>
</evidence>
<name>A0AAV7ESL3_ARIFI</name>
<evidence type="ECO:0000313" key="1">
    <source>
        <dbReference type="EMBL" id="KAG9450851.1"/>
    </source>
</evidence>
<protein>
    <submittedName>
        <fullName evidence="1">Uncharacterized protein</fullName>
    </submittedName>
</protein>
<keyword evidence="2" id="KW-1185">Reference proteome</keyword>
<proteinExistence type="predicted"/>
<reference evidence="1 2" key="1">
    <citation type="submission" date="2021-07" db="EMBL/GenBank/DDBJ databases">
        <title>The Aristolochia fimbriata genome: insights into angiosperm evolution, floral development and chemical biosynthesis.</title>
        <authorList>
            <person name="Jiao Y."/>
        </authorList>
    </citation>
    <scope>NUCLEOTIDE SEQUENCE [LARGE SCALE GENOMIC DNA]</scope>
    <source>
        <strain evidence="1">IBCAS-2021</strain>
        <tissue evidence="1">Leaf</tissue>
    </source>
</reference>
<accession>A0AAV7ESL3</accession>
<comment type="caution">
    <text evidence="1">The sequence shown here is derived from an EMBL/GenBank/DDBJ whole genome shotgun (WGS) entry which is preliminary data.</text>
</comment>
<sequence>MSQMAALEGVQIFKAVISSPSWKPAGLSVYLGRAWVFGYLDIWDGPRQLDIWVLGPGLGFGHCVAIRGGPWHFLFALTRRPVQIVSFK</sequence>